<dbReference type="RefSeq" id="WP_311946838.1">
    <property type="nucleotide sequence ID" value="NZ_JAVLVU010000001.1"/>
</dbReference>
<sequence length="388" mass="44612">MLKDELTLLAEWAVNILAALETNSSITKTNDLEKRISTECQRIKKVWTDFLLNQPKEAVIKRYVAFQQQIIVELADQLFGAIQRGRMSDLAMTDINFQQADKLLNCLLNLKDFQVQYFNVYIDENGKIPDAAIVDVRRRLSDAAEQLSAGLQEVEMDLGLKACIRDYLSPIIGAEVNAPLNYRTAEYILSFIETVEATTSFEDDRDLTHAVIEVLFYLNFNQSGFCHWYEENLISKKQLVRPADQPFFMNKQMLTLKSLQVNTKINYDPKLAPVNSQLENWLSEFTKQETFPFELSDNVQIEKLELKLTVAQMALLIRLLYDEGVFAIKNIAAIIRFFSAHYTSKKQENISSGNMNKLYYTSDQFTAAVVKDLLIKMVARVNKMFFPT</sequence>
<accession>A0ABU3GMM7</accession>
<keyword evidence="2" id="KW-1185">Reference proteome</keyword>
<organism evidence="1 2">
    <name type="scientific">Mucilaginibacter terrae</name>
    <dbReference type="NCBI Taxonomy" id="1955052"/>
    <lineage>
        <taxon>Bacteria</taxon>
        <taxon>Pseudomonadati</taxon>
        <taxon>Bacteroidota</taxon>
        <taxon>Sphingobacteriia</taxon>
        <taxon>Sphingobacteriales</taxon>
        <taxon>Sphingobacteriaceae</taxon>
        <taxon>Mucilaginibacter</taxon>
    </lineage>
</organism>
<dbReference type="Proteomes" id="UP001258315">
    <property type="component" value="Unassembled WGS sequence"/>
</dbReference>
<protein>
    <submittedName>
        <fullName evidence="1">Uncharacterized protein</fullName>
    </submittedName>
</protein>
<proteinExistence type="predicted"/>
<evidence type="ECO:0000313" key="1">
    <source>
        <dbReference type="EMBL" id="MDT3401040.1"/>
    </source>
</evidence>
<evidence type="ECO:0000313" key="2">
    <source>
        <dbReference type="Proteomes" id="UP001258315"/>
    </source>
</evidence>
<comment type="caution">
    <text evidence="1">The sequence shown here is derived from an EMBL/GenBank/DDBJ whole genome shotgun (WGS) entry which is preliminary data.</text>
</comment>
<name>A0ABU3GMM7_9SPHI</name>
<gene>
    <name evidence="1" type="ORF">QE417_000112</name>
</gene>
<dbReference type="EMBL" id="JAVLVU010000001">
    <property type="protein sequence ID" value="MDT3401040.1"/>
    <property type="molecule type" value="Genomic_DNA"/>
</dbReference>
<reference evidence="2" key="1">
    <citation type="submission" date="2023-07" db="EMBL/GenBank/DDBJ databases">
        <title>Functional and genomic diversity of the sorghum phyllosphere microbiome.</title>
        <authorList>
            <person name="Shade A."/>
        </authorList>
    </citation>
    <scope>NUCLEOTIDE SEQUENCE [LARGE SCALE GENOMIC DNA]</scope>
    <source>
        <strain evidence="2">SORGH_AS_0422</strain>
    </source>
</reference>